<comment type="caution">
    <text evidence="1">The sequence shown here is derived from an EMBL/GenBank/DDBJ whole genome shotgun (WGS) entry which is preliminary data.</text>
</comment>
<gene>
    <name evidence="1" type="ORF">RPERSI_LOCUS26796</name>
</gene>
<sequence>FEEVLSQEPFKGEQTFERMLSQKTFEETTPQDMYREIQHEPEIFISDLEILNDGASFQVTSKRKGIFKGFSSQETFIERMPQDIYMDLENLNNETSTELIPQDLYMDVHESKIFIPDLENLNDKKYSPKVTPKKWTLDNSYSQDKEISKFTKYNNGDSARTFRESNTDLSENLSLSNVKIYNKIPDDQKINLKNSVTTFVRAVLKRVIPEDFWGCNDNQQ</sequence>
<protein>
    <submittedName>
        <fullName evidence="1">18245_t:CDS:1</fullName>
    </submittedName>
</protein>
<reference evidence="1" key="1">
    <citation type="submission" date="2021-06" db="EMBL/GenBank/DDBJ databases">
        <authorList>
            <person name="Kallberg Y."/>
            <person name="Tangrot J."/>
            <person name="Rosling A."/>
        </authorList>
    </citation>
    <scope>NUCLEOTIDE SEQUENCE</scope>
    <source>
        <strain evidence="1">MA461A</strain>
    </source>
</reference>
<evidence type="ECO:0000313" key="2">
    <source>
        <dbReference type="Proteomes" id="UP000789920"/>
    </source>
</evidence>
<keyword evidence="2" id="KW-1185">Reference proteome</keyword>
<feature type="non-terminal residue" evidence="1">
    <location>
        <position position="1"/>
    </location>
</feature>
<dbReference type="Proteomes" id="UP000789920">
    <property type="component" value="Unassembled WGS sequence"/>
</dbReference>
<feature type="non-terminal residue" evidence="1">
    <location>
        <position position="220"/>
    </location>
</feature>
<dbReference type="EMBL" id="CAJVQC010092636">
    <property type="protein sequence ID" value="CAG8826715.1"/>
    <property type="molecule type" value="Genomic_DNA"/>
</dbReference>
<name>A0ACA9S631_9GLOM</name>
<accession>A0ACA9S631</accession>
<evidence type="ECO:0000313" key="1">
    <source>
        <dbReference type="EMBL" id="CAG8826715.1"/>
    </source>
</evidence>
<proteinExistence type="predicted"/>
<organism evidence="1 2">
    <name type="scientific">Racocetra persica</name>
    <dbReference type="NCBI Taxonomy" id="160502"/>
    <lineage>
        <taxon>Eukaryota</taxon>
        <taxon>Fungi</taxon>
        <taxon>Fungi incertae sedis</taxon>
        <taxon>Mucoromycota</taxon>
        <taxon>Glomeromycotina</taxon>
        <taxon>Glomeromycetes</taxon>
        <taxon>Diversisporales</taxon>
        <taxon>Gigasporaceae</taxon>
        <taxon>Racocetra</taxon>
    </lineage>
</organism>